<dbReference type="OrthoDB" id="280020at2"/>
<evidence type="ECO:0000313" key="2">
    <source>
        <dbReference type="Proteomes" id="UP000317977"/>
    </source>
</evidence>
<protein>
    <submittedName>
        <fullName evidence="1">Uncharacterized protein</fullName>
    </submittedName>
</protein>
<name>A0A5C6EUL9_9BACT</name>
<organism evidence="1 2">
    <name type="scientific">Rubripirellula reticaptiva</name>
    <dbReference type="NCBI Taxonomy" id="2528013"/>
    <lineage>
        <taxon>Bacteria</taxon>
        <taxon>Pseudomonadati</taxon>
        <taxon>Planctomycetota</taxon>
        <taxon>Planctomycetia</taxon>
        <taxon>Pirellulales</taxon>
        <taxon>Pirellulaceae</taxon>
        <taxon>Rubripirellula</taxon>
    </lineage>
</organism>
<keyword evidence="2" id="KW-1185">Reference proteome</keyword>
<dbReference type="Proteomes" id="UP000317977">
    <property type="component" value="Unassembled WGS sequence"/>
</dbReference>
<gene>
    <name evidence="1" type="ORF">Poly59_27390</name>
</gene>
<dbReference type="EMBL" id="SJPX01000003">
    <property type="protein sequence ID" value="TWU51149.1"/>
    <property type="molecule type" value="Genomic_DNA"/>
</dbReference>
<sequence>MDIVINTFGDVRMIYHEGIDPHAIGRPTIRRGSHVEPTADGYWTADLSPVDGPVLGPFKTRSSALAAEVAWLGKHWLNQ</sequence>
<dbReference type="RefSeq" id="WP_146534570.1">
    <property type="nucleotide sequence ID" value="NZ_SJPX01000003.1"/>
</dbReference>
<evidence type="ECO:0000313" key="1">
    <source>
        <dbReference type="EMBL" id="TWU51149.1"/>
    </source>
</evidence>
<comment type="caution">
    <text evidence="1">The sequence shown here is derived from an EMBL/GenBank/DDBJ whole genome shotgun (WGS) entry which is preliminary data.</text>
</comment>
<proteinExistence type="predicted"/>
<accession>A0A5C6EUL9</accession>
<reference evidence="1 2" key="1">
    <citation type="submission" date="2019-02" db="EMBL/GenBank/DDBJ databases">
        <title>Deep-cultivation of Planctomycetes and their phenomic and genomic characterization uncovers novel biology.</title>
        <authorList>
            <person name="Wiegand S."/>
            <person name="Jogler M."/>
            <person name="Boedeker C."/>
            <person name="Pinto D."/>
            <person name="Vollmers J."/>
            <person name="Rivas-Marin E."/>
            <person name="Kohn T."/>
            <person name="Peeters S.H."/>
            <person name="Heuer A."/>
            <person name="Rast P."/>
            <person name="Oberbeckmann S."/>
            <person name="Bunk B."/>
            <person name="Jeske O."/>
            <person name="Meyerdierks A."/>
            <person name="Storesund J.E."/>
            <person name="Kallscheuer N."/>
            <person name="Luecker S."/>
            <person name="Lage O.M."/>
            <person name="Pohl T."/>
            <person name="Merkel B.J."/>
            <person name="Hornburger P."/>
            <person name="Mueller R.-W."/>
            <person name="Bruemmer F."/>
            <person name="Labrenz M."/>
            <person name="Spormann A.M."/>
            <person name="Op Den Camp H."/>
            <person name="Overmann J."/>
            <person name="Amann R."/>
            <person name="Jetten M.S.M."/>
            <person name="Mascher T."/>
            <person name="Medema M.H."/>
            <person name="Devos D.P."/>
            <person name="Kaster A.-K."/>
            <person name="Ovreas L."/>
            <person name="Rohde M."/>
            <person name="Galperin M.Y."/>
            <person name="Jogler C."/>
        </authorList>
    </citation>
    <scope>NUCLEOTIDE SEQUENCE [LARGE SCALE GENOMIC DNA]</scope>
    <source>
        <strain evidence="1 2">Poly59</strain>
    </source>
</reference>
<dbReference type="AlphaFoldDB" id="A0A5C6EUL9"/>